<dbReference type="AlphaFoldDB" id="A0A8J4PMU0"/>
<dbReference type="Gene3D" id="2.130.10.10">
    <property type="entry name" value="YVTN repeat-like/Quinoprotein amine dehydrogenase"/>
    <property type="match status" value="1"/>
</dbReference>
<evidence type="ECO:0000313" key="2">
    <source>
        <dbReference type="Proteomes" id="UP000695562"/>
    </source>
</evidence>
<dbReference type="Proteomes" id="UP000695562">
    <property type="component" value="Unassembled WGS sequence"/>
</dbReference>
<reference evidence="1" key="1">
    <citation type="submission" date="2020-01" db="EMBL/GenBank/DDBJ databases">
        <title>Development of genomics and gene disruption for Polysphondylium violaceum indicates a role for the polyketide synthase stlB in stalk morphogenesis.</title>
        <authorList>
            <person name="Narita B."/>
            <person name="Kawabe Y."/>
            <person name="Kin K."/>
            <person name="Saito T."/>
            <person name="Gibbs R."/>
            <person name="Kuspa A."/>
            <person name="Muzny D."/>
            <person name="Queller D."/>
            <person name="Richards S."/>
            <person name="Strassman J."/>
            <person name="Sucgang R."/>
            <person name="Worley K."/>
            <person name="Schaap P."/>
        </authorList>
    </citation>
    <scope>NUCLEOTIDE SEQUENCE</scope>
    <source>
        <strain evidence="1">QSvi11</strain>
    </source>
</reference>
<name>A0A8J4PMU0_9MYCE</name>
<evidence type="ECO:0000313" key="1">
    <source>
        <dbReference type="EMBL" id="KAF2069231.1"/>
    </source>
</evidence>
<proteinExistence type="predicted"/>
<dbReference type="EMBL" id="AJWJ01000711">
    <property type="protein sequence ID" value="KAF2069231.1"/>
    <property type="molecule type" value="Genomic_DNA"/>
</dbReference>
<accession>A0A8J4PMU0</accession>
<protein>
    <recommendedName>
        <fullName evidence="3">WD40 repeat-containing protein</fullName>
    </recommendedName>
</protein>
<gene>
    <name evidence="1" type="ORF">CYY_009448</name>
</gene>
<dbReference type="InterPro" id="IPR015943">
    <property type="entry name" value="WD40/YVTN_repeat-like_dom_sf"/>
</dbReference>
<comment type="caution">
    <text evidence="1">The sequence shown here is derived from an EMBL/GenBank/DDBJ whole genome shotgun (WGS) entry which is preliminary data.</text>
</comment>
<evidence type="ECO:0008006" key="3">
    <source>
        <dbReference type="Google" id="ProtNLM"/>
    </source>
</evidence>
<dbReference type="InterPro" id="IPR036322">
    <property type="entry name" value="WD40_repeat_dom_sf"/>
</dbReference>
<dbReference type="SUPFAM" id="SSF50978">
    <property type="entry name" value="WD40 repeat-like"/>
    <property type="match status" value="1"/>
</dbReference>
<sequence>MPWGTNYFAAGTADNFIHIYDLKRSFYYSKKLTGHVFQTKGLALCTQLNDKYLYSASLDKQSILWNVEKGFIVSVFPLGSPTSSFTKTTTMISLLSYQNILVKSII</sequence>
<keyword evidence="2" id="KW-1185">Reference proteome</keyword>
<organism evidence="1 2">
    <name type="scientific">Polysphondylium violaceum</name>
    <dbReference type="NCBI Taxonomy" id="133409"/>
    <lineage>
        <taxon>Eukaryota</taxon>
        <taxon>Amoebozoa</taxon>
        <taxon>Evosea</taxon>
        <taxon>Eumycetozoa</taxon>
        <taxon>Dictyostelia</taxon>
        <taxon>Dictyosteliales</taxon>
        <taxon>Dictyosteliaceae</taxon>
        <taxon>Polysphondylium</taxon>
    </lineage>
</organism>